<dbReference type="PANTHER" id="PTHR12358:SF31">
    <property type="entry name" value="ACYLGLYCEROL KINASE, MITOCHONDRIAL"/>
    <property type="match status" value="1"/>
</dbReference>
<name>A0AAV0BKF1_PHAPC</name>
<gene>
    <name evidence="3" type="ORF">PPACK8108_LOCUS21502</name>
</gene>
<feature type="domain" description="DAGKc" evidence="2">
    <location>
        <begin position="15"/>
        <end position="157"/>
    </location>
</feature>
<sequence length="457" mass="49691">MILRHVVPVCFLDVPRSRKILVIVNPFGGSGKGQKIWKSTVEPILKLSTASVEVKFTSHSGHASEIGKELRIDKVDVVVCVSGDGVIHELINGIGLRPDAQSVLKRLSISPIPAGSGNALSANQLGPKEGRNTQLATIVALKGKPVPLDLCSFTQLHPDQASASTAGEPFQPRLIRRLSFLSVSFGLMAELDVGTESWRWMGDTRFAIGFIFGAIANRKQRVRIDLRIIDDDKASIERNWVDKQRQIVKNTTTTVTTTASSSGEMISSSEVNHKDQEDASRNEAGDKSQSENGLPTLRFGDVSVPIQSNDGNDGWVTIEDKITTFYAGTLPFMATELLAFPAKVPGDGSIDLIIHKSPSTIKTLKMMDGAENGSMFKSNECRYYKTRAIRLTPISGLDDEGEEKGIKKSLIAVDGEEIDYRSIQVEVHSGMANVLSLNGRLGAVGLPERLKLNSNLE</sequence>
<feature type="compositionally biased region" description="Basic and acidic residues" evidence="1">
    <location>
        <begin position="271"/>
        <end position="289"/>
    </location>
</feature>
<feature type="compositionally biased region" description="Low complexity" evidence="1">
    <location>
        <begin position="254"/>
        <end position="269"/>
    </location>
</feature>
<dbReference type="Gene3D" id="2.60.200.40">
    <property type="match status" value="1"/>
</dbReference>
<organism evidence="3 4">
    <name type="scientific">Phakopsora pachyrhizi</name>
    <name type="common">Asian soybean rust disease fungus</name>
    <dbReference type="NCBI Taxonomy" id="170000"/>
    <lineage>
        <taxon>Eukaryota</taxon>
        <taxon>Fungi</taxon>
        <taxon>Dikarya</taxon>
        <taxon>Basidiomycota</taxon>
        <taxon>Pucciniomycotina</taxon>
        <taxon>Pucciniomycetes</taxon>
        <taxon>Pucciniales</taxon>
        <taxon>Phakopsoraceae</taxon>
        <taxon>Phakopsora</taxon>
    </lineage>
</organism>
<dbReference type="GO" id="GO:0005737">
    <property type="term" value="C:cytoplasm"/>
    <property type="evidence" value="ECO:0007669"/>
    <property type="project" value="TreeGrafter"/>
</dbReference>
<keyword evidence="3" id="KW-0418">Kinase</keyword>
<dbReference type="AlphaFoldDB" id="A0AAV0BKF1"/>
<dbReference type="GO" id="GO:0046512">
    <property type="term" value="P:sphingosine biosynthetic process"/>
    <property type="evidence" value="ECO:0007669"/>
    <property type="project" value="TreeGrafter"/>
</dbReference>
<dbReference type="GO" id="GO:0016773">
    <property type="term" value="F:phosphotransferase activity, alcohol group as acceptor"/>
    <property type="evidence" value="ECO:0007669"/>
    <property type="project" value="UniProtKB-ARBA"/>
</dbReference>
<evidence type="ECO:0000313" key="3">
    <source>
        <dbReference type="EMBL" id="CAH7686805.1"/>
    </source>
</evidence>
<dbReference type="Proteomes" id="UP001153365">
    <property type="component" value="Unassembled WGS sequence"/>
</dbReference>
<keyword evidence="3" id="KW-0808">Transferase</keyword>
<dbReference type="PROSITE" id="PS50146">
    <property type="entry name" value="DAGK"/>
    <property type="match status" value="1"/>
</dbReference>
<comment type="caution">
    <text evidence="3">The sequence shown here is derived from an EMBL/GenBank/DDBJ whole genome shotgun (WGS) entry which is preliminary data.</text>
</comment>
<dbReference type="Gene3D" id="3.40.50.10330">
    <property type="entry name" value="Probable inorganic polyphosphate/atp-NAD kinase, domain 1"/>
    <property type="match status" value="1"/>
</dbReference>
<dbReference type="GO" id="GO:0016020">
    <property type="term" value="C:membrane"/>
    <property type="evidence" value="ECO:0007669"/>
    <property type="project" value="TreeGrafter"/>
</dbReference>
<evidence type="ECO:0000313" key="4">
    <source>
        <dbReference type="Proteomes" id="UP001153365"/>
    </source>
</evidence>
<dbReference type="PANTHER" id="PTHR12358">
    <property type="entry name" value="SPHINGOSINE KINASE"/>
    <property type="match status" value="1"/>
</dbReference>
<dbReference type="SMART" id="SM00046">
    <property type="entry name" value="DAGKc"/>
    <property type="match status" value="1"/>
</dbReference>
<dbReference type="InterPro" id="IPR001206">
    <property type="entry name" value="Diacylglycerol_kinase_cat_dom"/>
</dbReference>
<dbReference type="InterPro" id="IPR050187">
    <property type="entry name" value="Lipid_Phosphate_FormReg"/>
</dbReference>
<feature type="region of interest" description="Disordered" evidence="1">
    <location>
        <begin position="254"/>
        <end position="305"/>
    </location>
</feature>
<evidence type="ECO:0000259" key="2">
    <source>
        <dbReference type="PROSITE" id="PS50146"/>
    </source>
</evidence>
<protein>
    <submittedName>
        <fullName evidence="3">ATP-NAD kinase-like domain-containing protein</fullName>
    </submittedName>
</protein>
<dbReference type="InterPro" id="IPR016064">
    <property type="entry name" value="NAD/diacylglycerol_kinase_sf"/>
</dbReference>
<reference evidence="3" key="1">
    <citation type="submission" date="2022-06" db="EMBL/GenBank/DDBJ databases">
        <authorList>
            <consortium name="SYNGENTA / RWTH Aachen University"/>
        </authorList>
    </citation>
    <scope>NUCLEOTIDE SEQUENCE</scope>
</reference>
<dbReference type="InterPro" id="IPR017438">
    <property type="entry name" value="ATP-NAD_kinase_N"/>
</dbReference>
<proteinExistence type="predicted"/>
<evidence type="ECO:0000256" key="1">
    <source>
        <dbReference type="SAM" id="MobiDB-lite"/>
    </source>
</evidence>
<dbReference type="EMBL" id="CALTRL010005816">
    <property type="protein sequence ID" value="CAH7686805.1"/>
    <property type="molecule type" value="Genomic_DNA"/>
</dbReference>
<accession>A0AAV0BKF1</accession>
<dbReference type="SUPFAM" id="SSF111331">
    <property type="entry name" value="NAD kinase/diacylglycerol kinase-like"/>
    <property type="match status" value="1"/>
</dbReference>
<dbReference type="GO" id="GO:0001727">
    <property type="term" value="F:lipid kinase activity"/>
    <property type="evidence" value="ECO:0007669"/>
    <property type="project" value="TreeGrafter"/>
</dbReference>
<keyword evidence="4" id="KW-1185">Reference proteome</keyword>
<dbReference type="Pfam" id="PF00781">
    <property type="entry name" value="DAGK_cat"/>
    <property type="match status" value="1"/>
</dbReference>